<evidence type="ECO:0000256" key="1">
    <source>
        <dbReference type="SAM" id="MobiDB-lite"/>
    </source>
</evidence>
<dbReference type="EMBL" id="CAFBLR010000230">
    <property type="protein sequence ID" value="CAB4885116.1"/>
    <property type="molecule type" value="Genomic_DNA"/>
</dbReference>
<dbReference type="EMBL" id="CAEZXX010000262">
    <property type="protein sequence ID" value="CAB4732574.1"/>
    <property type="molecule type" value="Genomic_DNA"/>
</dbReference>
<protein>
    <submittedName>
        <fullName evidence="4">Unannotated protein</fullName>
    </submittedName>
</protein>
<evidence type="ECO:0000313" key="4">
    <source>
        <dbReference type="EMBL" id="CAB4885116.1"/>
    </source>
</evidence>
<evidence type="ECO:0000313" key="5">
    <source>
        <dbReference type="EMBL" id="CAB5061854.1"/>
    </source>
</evidence>
<evidence type="ECO:0000313" key="2">
    <source>
        <dbReference type="EMBL" id="CAB4732574.1"/>
    </source>
</evidence>
<dbReference type="AlphaFoldDB" id="A0A6J7EPS2"/>
<accession>A0A6J7EPS2</accession>
<sequence length="121" mass="14012">MASRRRPAPPPEPDPDLPTLGQLSLQAGDRVRFRRAAGQRWQEAMVEGRERDGSVALRDAKGANRFIRFDQLEVCRLRNRTARWEPVVEQEWEQLSLFASEPTKPTKPTVQRRRDRPEPLA</sequence>
<name>A0A6J7EPS2_9ZZZZ</name>
<dbReference type="EMBL" id="CAEZYY010000020">
    <property type="protein sequence ID" value="CAB4758679.1"/>
    <property type="molecule type" value="Genomic_DNA"/>
</dbReference>
<gene>
    <name evidence="2" type="ORF">UFOPK2602_02428</name>
    <name evidence="3" type="ORF">UFOPK2806_01499</name>
    <name evidence="4" type="ORF">UFOPK3417_01808</name>
    <name evidence="5" type="ORF">UFOPK4306_01099</name>
</gene>
<reference evidence="4" key="1">
    <citation type="submission" date="2020-05" db="EMBL/GenBank/DDBJ databases">
        <authorList>
            <person name="Chiriac C."/>
            <person name="Salcher M."/>
            <person name="Ghai R."/>
            <person name="Kavagutti S V."/>
        </authorList>
    </citation>
    <scope>NUCLEOTIDE SEQUENCE</scope>
</reference>
<proteinExistence type="predicted"/>
<organism evidence="4">
    <name type="scientific">freshwater metagenome</name>
    <dbReference type="NCBI Taxonomy" id="449393"/>
    <lineage>
        <taxon>unclassified sequences</taxon>
        <taxon>metagenomes</taxon>
        <taxon>ecological metagenomes</taxon>
    </lineage>
</organism>
<dbReference type="EMBL" id="CAFBQP010000036">
    <property type="protein sequence ID" value="CAB5061854.1"/>
    <property type="molecule type" value="Genomic_DNA"/>
</dbReference>
<evidence type="ECO:0000313" key="3">
    <source>
        <dbReference type="EMBL" id="CAB4758679.1"/>
    </source>
</evidence>
<feature type="region of interest" description="Disordered" evidence="1">
    <location>
        <begin position="1"/>
        <end position="22"/>
    </location>
</feature>
<feature type="region of interest" description="Disordered" evidence="1">
    <location>
        <begin position="99"/>
        <end position="121"/>
    </location>
</feature>